<proteinExistence type="predicted"/>
<accession>A0ABP0PJE1</accession>
<dbReference type="InterPro" id="IPR015943">
    <property type="entry name" value="WD40/YVTN_repeat-like_dom_sf"/>
</dbReference>
<keyword evidence="3" id="KW-1185">Reference proteome</keyword>
<evidence type="ECO:0000313" key="2">
    <source>
        <dbReference type="EMBL" id="CAK9075652.1"/>
    </source>
</evidence>
<feature type="region of interest" description="Disordered" evidence="1">
    <location>
        <begin position="1"/>
        <end position="49"/>
    </location>
</feature>
<organism evidence="2 3">
    <name type="scientific">Durusdinium trenchii</name>
    <dbReference type="NCBI Taxonomy" id="1381693"/>
    <lineage>
        <taxon>Eukaryota</taxon>
        <taxon>Sar</taxon>
        <taxon>Alveolata</taxon>
        <taxon>Dinophyceae</taxon>
        <taxon>Suessiales</taxon>
        <taxon>Symbiodiniaceae</taxon>
        <taxon>Durusdinium</taxon>
    </lineage>
</organism>
<dbReference type="EMBL" id="CAXAMM010036335">
    <property type="protein sequence ID" value="CAK9075652.1"/>
    <property type="molecule type" value="Genomic_DNA"/>
</dbReference>
<reference evidence="2 3" key="1">
    <citation type="submission" date="2024-02" db="EMBL/GenBank/DDBJ databases">
        <authorList>
            <person name="Chen Y."/>
            <person name="Shah S."/>
            <person name="Dougan E. K."/>
            <person name="Thang M."/>
            <person name="Chan C."/>
        </authorList>
    </citation>
    <scope>NUCLEOTIDE SEQUENCE [LARGE SCALE GENOMIC DNA]</scope>
</reference>
<gene>
    <name evidence="2" type="ORF">SCF082_LOCUS36616</name>
</gene>
<dbReference type="Gene3D" id="2.130.10.10">
    <property type="entry name" value="YVTN repeat-like/Quinoprotein amine dehydrogenase"/>
    <property type="match status" value="1"/>
</dbReference>
<dbReference type="PANTHER" id="PTHR45903:SF1">
    <property type="entry name" value="GLUTAMATE-RICH WD REPEAT-CONTAINING PROTEIN 1"/>
    <property type="match status" value="1"/>
</dbReference>
<feature type="compositionally biased region" description="Acidic residues" evidence="1">
    <location>
        <begin position="15"/>
        <end position="31"/>
    </location>
</feature>
<protein>
    <submittedName>
        <fullName evidence="2">Glutamate-rich WD repeat-containing protein 1</fullName>
    </submittedName>
</protein>
<evidence type="ECO:0000256" key="1">
    <source>
        <dbReference type="SAM" id="MobiDB-lite"/>
    </source>
</evidence>
<evidence type="ECO:0000313" key="3">
    <source>
        <dbReference type="Proteomes" id="UP001642464"/>
    </source>
</evidence>
<dbReference type="Proteomes" id="UP001642464">
    <property type="component" value="Unassembled WGS sequence"/>
</dbReference>
<sequence length="198" mass="22151">MTAYVVAGSQATRAEDEEDEESDNEESEDEHEAALESKASPHPGGVNRVRAMPQAGHIVATWADTGKLHMLQPRWNLDAHRKALDKGDKAPHSVKPIFTSEFHKDEAAKMTDFRLIWTCFAMQGFAMDFSPNEAGRNDSQIHLWAPVPGGSRAVFDPSDFRVEKVCPWRSTVHPVIQGKRVLPCKRLVAPLKLSRLDR</sequence>
<dbReference type="PANTHER" id="PTHR45903">
    <property type="entry name" value="GLUTAMATE-RICH WD REPEAT-CONTAINING PROTEIN 1"/>
    <property type="match status" value="1"/>
</dbReference>
<dbReference type="InterPro" id="IPR051972">
    <property type="entry name" value="Glutamate-rich_WD_repeat"/>
</dbReference>
<comment type="caution">
    <text evidence="2">The sequence shown here is derived from an EMBL/GenBank/DDBJ whole genome shotgun (WGS) entry which is preliminary data.</text>
</comment>
<name>A0ABP0PJE1_9DINO</name>